<reference evidence="2 3" key="1">
    <citation type="submission" date="2024-10" db="EMBL/GenBank/DDBJ databases">
        <authorList>
            <person name="Topkara A.R."/>
            <person name="Saygin H."/>
        </authorList>
    </citation>
    <scope>NUCLEOTIDE SEQUENCE [LARGE SCALE GENOMIC DNA]</scope>
    <source>
        <strain evidence="2 3">M3C6</strain>
    </source>
</reference>
<evidence type="ECO:0008006" key="4">
    <source>
        <dbReference type="Google" id="ProtNLM"/>
    </source>
</evidence>
<proteinExistence type="predicted"/>
<dbReference type="Proteomes" id="UP001603978">
    <property type="component" value="Unassembled WGS sequence"/>
</dbReference>
<name>A0ABW7AVG5_9ACTN</name>
<accession>A0ABW7AVG5</accession>
<evidence type="ECO:0000256" key="1">
    <source>
        <dbReference type="SAM" id="MobiDB-lite"/>
    </source>
</evidence>
<keyword evidence="3" id="KW-1185">Reference proteome</keyword>
<evidence type="ECO:0000313" key="2">
    <source>
        <dbReference type="EMBL" id="MFG1710381.1"/>
    </source>
</evidence>
<gene>
    <name evidence="2" type="ORF">ACFLIM_45155</name>
</gene>
<comment type="caution">
    <text evidence="2">The sequence shown here is derived from an EMBL/GenBank/DDBJ whole genome shotgun (WGS) entry which is preliminary data.</text>
</comment>
<dbReference type="EMBL" id="JBICRM010000048">
    <property type="protein sequence ID" value="MFG1710381.1"/>
    <property type="molecule type" value="Genomic_DNA"/>
</dbReference>
<dbReference type="RefSeq" id="WP_393176103.1">
    <property type="nucleotide sequence ID" value="NZ_JBICRM010000048.1"/>
</dbReference>
<evidence type="ECO:0000313" key="3">
    <source>
        <dbReference type="Proteomes" id="UP001603978"/>
    </source>
</evidence>
<feature type="compositionally biased region" description="Polar residues" evidence="1">
    <location>
        <begin position="8"/>
        <end position="20"/>
    </location>
</feature>
<feature type="region of interest" description="Disordered" evidence="1">
    <location>
        <begin position="1"/>
        <end position="20"/>
    </location>
</feature>
<sequence>MADDVTGQAEQRLSGSGRSQASKNVELMVLRHEVAVLRRQVARPKPDWADRAVLAALARWLPAVLRAHRLVNPGHLAGVASSPAPPGLDLVDPGGQFEGHTSRSVIFC</sequence>
<protein>
    <recommendedName>
        <fullName evidence="4">Transposase</fullName>
    </recommendedName>
</protein>
<organism evidence="2 3">
    <name type="scientific">Nonomuraea marmarensis</name>
    <dbReference type="NCBI Taxonomy" id="3351344"/>
    <lineage>
        <taxon>Bacteria</taxon>
        <taxon>Bacillati</taxon>
        <taxon>Actinomycetota</taxon>
        <taxon>Actinomycetes</taxon>
        <taxon>Streptosporangiales</taxon>
        <taxon>Streptosporangiaceae</taxon>
        <taxon>Nonomuraea</taxon>
    </lineage>
</organism>